<feature type="transmembrane region" description="Helical" evidence="2">
    <location>
        <begin position="48"/>
        <end position="68"/>
    </location>
</feature>
<keyword evidence="2" id="KW-1133">Transmembrane helix</keyword>
<keyword evidence="2" id="KW-0472">Membrane</keyword>
<dbReference type="OrthoDB" id="4281143at2"/>
<proteinExistence type="predicted"/>
<dbReference type="KEGG" id="tbi:Tbis_0152"/>
<evidence type="ECO:0000313" key="3">
    <source>
        <dbReference type="EMBL" id="ADG86884.1"/>
    </source>
</evidence>
<feature type="transmembrane region" description="Helical" evidence="2">
    <location>
        <begin position="174"/>
        <end position="198"/>
    </location>
</feature>
<dbReference type="HOGENOM" id="CLU_1277050_0_0_11"/>
<dbReference type="eggNOG" id="ENOG5033ZY1">
    <property type="taxonomic scope" value="Bacteria"/>
</dbReference>
<accession>D6Y2S3</accession>
<feature type="transmembrane region" description="Helical" evidence="2">
    <location>
        <begin position="112"/>
        <end position="130"/>
    </location>
</feature>
<sequence length="228" mass="23113">MIRPLSPVIACAGLGTAMIALLAGLVGTGAPADPVSMTISDHVARGGGVLRPALAVLGAASLVLVAGLRAAGAPVRGRPAAWLAGWGVALITAAVLPVRAATGGAEAPWEAHLHHGVMIAAFVSVPVAALQLVGRFERDERWRVAARPVEWLTLPAGLGLTALTYVMLPGQGVMIGVVEGALLAVDTAILGVLAVRLLRLTWGPVPRRGRRPAGGGAVARPRISAAPR</sequence>
<dbReference type="AlphaFoldDB" id="D6Y2S3"/>
<dbReference type="Pfam" id="PF06197">
    <property type="entry name" value="DUF998"/>
    <property type="match status" value="1"/>
</dbReference>
<feature type="region of interest" description="Disordered" evidence="1">
    <location>
        <begin position="209"/>
        <end position="228"/>
    </location>
</feature>
<dbReference type="STRING" id="469371.Tbis_0152"/>
<evidence type="ECO:0000256" key="1">
    <source>
        <dbReference type="SAM" id="MobiDB-lite"/>
    </source>
</evidence>
<evidence type="ECO:0008006" key="5">
    <source>
        <dbReference type="Google" id="ProtNLM"/>
    </source>
</evidence>
<reference evidence="3 4" key="1">
    <citation type="submission" date="2010-01" db="EMBL/GenBank/DDBJ databases">
        <title>The complete genome of Thermobispora bispora DSM 43833.</title>
        <authorList>
            <consortium name="US DOE Joint Genome Institute (JGI-PGF)"/>
            <person name="Lucas S."/>
            <person name="Copeland A."/>
            <person name="Lapidus A."/>
            <person name="Glavina del Rio T."/>
            <person name="Dalin E."/>
            <person name="Tice H."/>
            <person name="Bruce D."/>
            <person name="Goodwin L."/>
            <person name="Pitluck S."/>
            <person name="Kyrpides N."/>
            <person name="Mavromatis K."/>
            <person name="Ivanova N."/>
            <person name="Mikhailova N."/>
            <person name="Chertkov O."/>
            <person name="Brettin T."/>
            <person name="Detter J.C."/>
            <person name="Han C."/>
            <person name="Larimer F."/>
            <person name="Land M."/>
            <person name="Hauser L."/>
            <person name="Markowitz V."/>
            <person name="Cheng J.-F."/>
            <person name="Hugenholtz P."/>
            <person name="Woyke T."/>
            <person name="Wu D."/>
            <person name="Jando M."/>
            <person name="Schneider S."/>
            <person name="Klenk H.-P."/>
            <person name="Eisen J.A."/>
        </authorList>
    </citation>
    <scope>NUCLEOTIDE SEQUENCE [LARGE SCALE GENOMIC DNA]</scope>
    <source>
        <strain evidence="4">ATCC 19993 / DSM 43833 / CBS 139.67 / JCM 10125 / KCTC 9307 / NBRC 14880 / R51</strain>
    </source>
</reference>
<keyword evidence="2" id="KW-0812">Transmembrane</keyword>
<evidence type="ECO:0000256" key="2">
    <source>
        <dbReference type="SAM" id="Phobius"/>
    </source>
</evidence>
<feature type="transmembrane region" description="Helical" evidence="2">
    <location>
        <begin position="80"/>
        <end position="100"/>
    </location>
</feature>
<dbReference type="RefSeq" id="WP_013130417.1">
    <property type="nucleotide sequence ID" value="NC_014165.1"/>
</dbReference>
<name>D6Y2S3_THEBD</name>
<dbReference type="EMBL" id="CP001874">
    <property type="protein sequence ID" value="ADG86884.1"/>
    <property type="molecule type" value="Genomic_DNA"/>
</dbReference>
<dbReference type="InterPro" id="IPR009339">
    <property type="entry name" value="DUF998"/>
</dbReference>
<gene>
    <name evidence="3" type="ordered locus">Tbis_0152</name>
</gene>
<evidence type="ECO:0000313" key="4">
    <source>
        <dbReference type="Proteomes" id="UP000006640"/>
    </source>
</evidence>
<protein>
    <recommendedName>
        <fullName evidence="5">DUF998 domain-containing protein</fullName>
    </recommendedName>
</protein>
<organism evidence="3 4">
    <name type="scientific">Thermobispora bispora (strain ATCC 19993 / DSM 43833 / CBS 139.67 / JCM 10125 / KCTC 9307 / NBRC 14880 / R51)</name>
    <dbReference type="NCBI Taxonomy" id="469371"/>
    <lineage>
        <taxon>Bacteria</taxon>
        <taxon>Bacillati</taxon>
        <taxon>Actinomycetota</taxon>
        <taxon>Actinomycetes</taxon>
        <taxon>Streptosporangiales</taxon>
        <taxon>Streptosporangiaceae</taxon>
        <taxon>Thermobispora</taxon>
    </lineage>
</organism>
<keyword evidence="4" id="KW-1185">Reference proteome</keyword>
<feature type="transmembrane region" description="Helical" evidence="2">
    <location>
        <begin position="151"/>
        <end position="168"/>
    </location>
</feature>
<dbReference type="Proteomes" id="UP000006640">
    <property type="component" value="Chromosome"/>
</dbReference>